<keyword evidence="2" id="KW-0378">Hydrolase</keyword>
<proteinExistence type="predicted"/>
<gene>
    <name evidence="2" type="ORF">BSCA_1937</name>
</gene>
<evidence type="ECO:0000313" key="2">
    <source>
        <dbReference type="EMBL" id="KFI91570.1"/>
    </source>
</evidence>
<feature type="domain" description="AB hydrolase-1" evidence="1">
    <location>
        <begin position="9"/>
        <end position="235"/>
    </location>
</feature>
<accession>A0A087D7S0</accession>
<dbReference type="SUPFAM" id="SSF53474">
    <property type="entry name" value="alpha/beta-Hydrolases"/>
    <property type="match status" value="1"/>
</dbReference>
<dbReference type="eggNOG" id="COG0596">
    <property type="taxonomic scope" value="Bacteria"/>
</dbReference>
<organism evidence="2 3">
    <name type="scientific">Bifidobacterium scardovii</name>
    <dbReference type="NCBI Taxonomy" id="158787"/>
    <lineage>
        <taxon>Bacteria</taxon>
        <taxon>Bacillati</taxon>
        <taxon>Actinomycetota</taxon>
        <taxon>Actinomycetes</taxon>
        <taxon>Bifidobacteriales</taxon>
        <taxon>Bifidobacteriaceae</taxon>
        <taxon>Bifidobacterium</taxon>
    </lineage>
</organism>
<sequence>MESKQVYAVLIHGWAGSVRVWDHIGWPDDWTVLPYELPGHGSRRDEGPWTIPGAGEDLAEFIRRNVPAGERAILIGHSMGGQLSLYVHVHYPELVAGEVVMDPALGAEDAEIAGQPTLLKALTDDAYGTTEGFIQGAFSPYTPQSVREMVVGDVRRTNPQAIADYFRSEYMDPESFGNRKPAVAMGLKRTKPTLGIYLTPARAGFERECGTADVEIWSGGHGHFMFLEDPVRFSDEVVSWAISRGLYENADAELRLVSAALAV</sequence>
<evidence type="ECO:0000313" key="3">
    <source>
        <dbReference type="Proteomes" id="UP000029033"/>
    </source>
</evidence>
<name>A0A087D7S0_9BIFI</name>
<keyword evidence="3" id="KW-1185">Reference proteome</keyword>
<dbReference type="InterPro" id="IPR000073">
    <property type="entry name" value="AB_hydrolase_1"/>
</dbReference>
<dbReference type="Gene3D" id="3.40.50.1820">
    <property type="entry name" value="alpha/beta hydrolase"/>
    <property type="match status" value="1"/>
</dbReference>
<comment type="caution">
    <text evidence="2">The sequence shown here is derived from an EMBL/GenBank/DDBJ whole genome shotgun (WGS) entry which is preliminary data.</text>
</comment>
<dbReference type="InterPro" id="IPR050228">
    <property type="entry name" value="Carboxylesterase_BioH"/>
</dbReference>
<dbReference type="PANTHER" id="PTHR43194">
    <property type="entry name" value="HYDROLASE ALPHA/BETA FOLD FAMILY"/>
    <property type="match status" value="1"/>
</dbReference>
<dbReference type="GeneID" id="85165438"/>
<dbReference type="InterPro" id="IPR029058">
    <property type="entry name" value="AB_hydrolase_fold"/>
</dbReference>
<dbReference type="PANTHER" id="PTHR43194:SF5">
    <property type="entry name" value="PIMELOYL-[ACYL-CARRIER PROTEIN] METHYL ESTER ESTERASE"/>
    <property type="match status" value="1"/>
</dbReference>
<evidence type="ECO:0000259" key="1">
    <source>
        <dbReference type="Pfam" id="PF12697"/>
    </source>
</evidence>
<dbReference type="RefSeq" id="WP_161787662.1">
    <property type="nucleotide sequence ID" value="NZ_CAJPMS010000031.1"/>
</dbReference>
<dbReference type="AlphaFoldDB" id="A0A087D7S0"/>
<dbReference type="Pfam" id="PF12697">
    <property type="entry name" value="Abhydrolase_6"/>
    <property type="match status" value="1"/>
</dbReference>
<reference evidence="2 3" key="1">
    <citation type="submission" date="2014-03" db="EMBL/GenBank/DDBJ databases">
        <title>Genomics of Bifidobacteria.</title>
        <authorList>
            <person name="Ventura M."/>
            <person name="Milani C."/>
            <person name="Lugli G.A."/>
        </authorList>
    </citation>
    <scope>NUCLEOTIDE SEQUENCE [LARGE SCALE GENOMIC DNA]</scope>
    <source>
        <strain evidence="2 3">LMG 21589</strain>
    </source>
</reference>
<dbReference type="Proteomes" id="UP000029033">
    <property type="component" value="Unassembled WGS sequence"/>
</dbReference>
<protein>
    <submittedName>
        <fullName evidence="2">Hydrolase, alpha/beta domain protein</fullName>
    </submittedName>
</protein>
<dbReference type="GO" id="GO:0016787">
    <property type="term" value="F:hydrolase activity"/>
    <property type="evidence" value="ECO:0007669"/>
    <property type="project" value="UniProtKB-KW"/>
</dbReference>
<dbReference type="EMBL" id="JGZO01000022">
    <property type="protein sequence ID" value="KFI91570.1"/>
    <property type="molecule type" value="Genomic_DNA"/>
</dbReference>
<dbReference type="STRING" id="158787.BSCA_1937"/>